<dbReference type="GeneID" id="24795319"/>
<dbReference type="HOGENOM" id="CLU_1313062_0_0_2"/>
<keyword evidence="1" id="KW-0472">Membrane</keyword>
<dbReference type="RefSeq" id="WP_156029562.1">
    <property type="nucleotide sequence ID" value="NZ_CP006577.1"/>
</dbReference>
<proteinExistence type="predicted"/>
<dbReference type="Proteomes" id="UP000028501">
    <property type="component" value="Chromosome"/>
</dbReference>
<reference evidence="2 3" key="1">
    <citation type="submission" date="2013-07" db="EMBL/GenBank/DDBJ databases">
        <title>Genome of Archaeoglobus fulgidus.</title>
        <authorList>
            <person name="Fiebig A."/>
            <person name="Birkeland N.-K."/>
        </authorList>
    </citation>
    <scope>NUCLEOTIDE SEQUENCE [LARGE SCALE GENOMIC DNA]</scope>
    <source>
        <strain evidence="2 3">DSM 8774</strain>
    </source>
</reference>
<accession>A0A075WHH9</accession>
<sequence length="209" mass="24587">MKKGDLALYISLAVIIFIIFRIFFLPMFIVYGGFGLLDPFAVKEKYTSDCYIFLLSEEPFENVTVIIPTAKLGSVELPPKNFETIKINNRTYIKLTGDKPLSEKLWPERKNETLYRMEFRVEFPKMSIENLSEYKIDDESVRVLLNYTNASYVRLYISLYYLEFDYVDILGKRFYTNFGHYDSLRCWSVVNVTEVERNKWISAPVSCES</sequence>
<name>A0A075WHH9_ARCFL</name>
<dbReference type="KEGG" id="afg:AFULGI_00018240"/>
<keyword evidence="1" id="KW-0812">Transmembrane</keyword>
<protein>
    <submittedName>
        <fullName evidence="2">Uncharacterized protein</fullName>
    </submittedName>
</protein>
<keyword evidence="1" id="KW-1133">Transmembrane helix</keyword>
<dbReference type="EMBL" id="CP006577">
    <property type="protein sequence ID" value="AIG98579.1"/>
    <property type="molecule type" value="Genomic_DNA"/>
</dbReference>
<gene>
    <name evidence="2" type="ORF">AFULGI_00018240</name>
</gene>
<evidence type="ECO:0000256" key="1">
    <source>
        <dbReference type="SAM" id="Phobius"/>
    </source>
</evidence>
<feature type="transmembrane region" description="Helical" evidence="1">
    <location>
        <begin position="6"/>
        <end position="37"/>
    </location>
</feature>
<evidence type="ECO:0000313" key="2">
    <source>
        <dbReference type="EMBL" id="AIG98579.1"/>
    </source>
</evidence>
<evidence type="ECO:0000313" key="3">
    <source>
        <dbReference type="Proteomes" id="UP000028501"/>
    </source>
</evidence>
<organism evidence="2 3">
    <name type="scientific">Archaeoglobus fulgidus DSM 8774</name>
    <dbReference type="NCBI Taxonomy" id="1344584"/>
    <lineage>
        <taxon>Archaea</taxon>
        <taxon>Methanobacteriati</taxon>
        <taxon>Methanobacteriota</taxon>
        <taxon>Archaeoglobi</taxon>
        <taxon>Archaeoglobales</taxon>
        <taxon>Archaeoglobaceae</taxon>
        <taxon>Archaeoglobus</taxon>
    </lineage>
</organism>
<dbReference type="AlphaFoldDB" id="A0A075WHH9"/>